<dbReference type="AlphaFoldDB" id="A0A9Q3H0P4"/>
<accession>A0A9Q3H0P4</accession>
<comment type="caution">
    <text evidence="1">The sequence shown here is derived from an EMBL/GenBank/DDBJ whole genome shotgun (WGS) entry which is preliminary data.</text>
</comment>
<dbReference type="Proteomes" id="UP000765509">
    <property type="component" value="Unassembled WGS sequence"/>
</dbReference>
<proteinExistence type="predicted"/>
<gene>
    <name evidence="1" type="ORF">O181_026327</name>
</gene>
<keyword evidence="2" id="KW-1185">Reference proteome</keyword>
<organism evidence="1 2">
    <name type="scientific">Austropuccinia psidii MF-1</name>
    <dbReference type="NCBI Taxonomy" id="1389203"/>
    <lineage>
        <taxon>Eukaryota</taxon>
        <taxon>Fungi</taxon>
        <taxon>Dikarya</taxon>
        <taxon>Basidiomycota</taxon>
        <taxon>Pucciniomycotina</taxon>
        <taxon>Pucciniomycetes</taxon>
        <taxon>Pucciniales</taxon>
        <taxon>Sphaerophragmiaceae</taxon>
        <taxon>Austropuccinia</taxon>
    </lineage>
</organism>
<evidence type="ECO:0000313" key="1">
    <source>
        <dbReference type="EMBL" id="MBW0486612.1"/>
    </source>
</evidence>
<sequence>MKVASLTGRHRRPSVLSDRFFRTLNEGRDPDYIDLDGRFRAEPLLLIDNQESATPSGEAIIFTLLNVPQRG</sequence>
<protein>
    <submittedName>
        <fullName evidence="1">Uncharacterized protein</fullName>
    </submittedName>
</protein>
<dbReference type="EMBL" id="AVOT02008732">
    <property type="protein sequence ID" value="MBW0486612.1"/>
    <property type="molecule type" value="Genomic_DNA"/>
</dbReference>
<name>A0A9Q3H0P4_9BASI</name>
<evidence type="ECO:0000313" key="2">
    <source>
        <dbReference type="Proteomes" id="UP000765509"/>
    </source>
</evidence>
<reference evidence="1" key="1">
    <citation type="submission" date="2021-03" db="EMBL/GenBank/DDBJ databases">
        <title>Draft genome sequence of rust myrtle Austropuccinia psidii MF-1, a brazilian biotype.</title>
        <authorList>
            <person name="Quecine M.C."/>
            <person name="Pachon D.M.R."/>
            <person name="Bonatelli M.L."/>
            <person name="Correr F.H."/>
            <person name="Franceschini L.M."/>
            <person name="Leite T.F."/>
            <person name="Margarido G.R.A."/>
            <person name="Almeida C.A."/>
            <person name="Ferrarezi J.A."/>
            <person name="Labate C.A."/>
        </authorList>
    </citation>
    <scope>NUCLEOTIDE SEQUENCE</scope>
    <source>
        <strain evidence="1">MF-1</strain>
    </source>
</reference>